<gene>
    <name evidence="2" type="ORF">O181_118306</name>
</gene>
<reference evidence="2" key="1">
    <citation type="submission" date="2021-03" db="EMBL/GenBank/DDBJ databases">
        <title>Draft genome sequence of rust myrtle Austropuccinia psidii MF-1, a brazilian biotype.</title>
        <authorList>
            <person name="Quecine M.C."/>
            <person name="Pachon D.M.R."/>
            <person name="Bonatelli M.L."/>
            <person name="Correr F.H."/>
            <person name="Franceschini L.M."/>
            <person name="Leite T.F."/>
            <person name="Margarido G.R.A."/>
            <person name="Almeida C.A."/>
            <person name="Ferrarezi J.A."/>
            <person name="Labate C.A."/>
        </authorList>
    </citation>
    <scope>NUCLEOTIDE SEQUENCE</scope>
    <source>
        <strain evidence="2">MF-1</strain>
    </source>
</reference>
<dbReference type="CDD" id="cd09272">
    <property type="entry name" value="RNase_HI_RT_Ty1"/>
    <property type="match status" value="1"/>
</dbReference>
<evidence type="ECO:0000313" key="3">
    <source>
        <dbReference type="Proteomes" id="UP000765509"/>
    </source>
</evidence>
<name>A0A9Q3KED4_9BASI</name>
<keyword evidence="3" id="KW-1185">Reference proteome</keyword>
<dbReference type="Pfam" id="PF07727">
    <property type="entry name" value="RVT_2"/>
    <property type="match status" value="1"/>
</dbReference>
<evidence type="ECO:0000313" key="2">
    <source>
        <dbReference type="EMBL" id="MBW0578591.1"/>
    </source>
</evidence>
<dbReference type="EMBL" id="AVOT02103108">
    <property type="protein sequence ID" value="MBW0578591.1"/>
    <property type="molecule type" value="Genomic_DNA"/>
</dbReference>
<comment type="caution">
    <text evidence="2">The sequence shown here is derived from an EMBL/GenBank/DDBJ whole genome shotgun (WGS) entry which is preliminary data.</text>
</comment>
<accession>A0A9Q3KED4</accession>
<dbReference type="OrthoDB" id="3054497at2759"/>
<sequence length="425" mass="46871">LETGTNGMEYHNGSAKKFKACLVARGNCQQLSIDCTETYAPTASLRSLHLILTTACLRKWPIALFDVSGAYLYSPIKEVVLLDPPTSFLPDLEGKVLYGFNALEVDQSFYVFKKGGVIIVIWMHFNDSVVSSNCPEAIWSFKHTICSQLDVKWKDAVSRIVGLECVFGEGEVTITQQCLANGILDSYPQAVFHHNTALPQAWAATNSGRCNVVLVSDQLPVLPAFCRANGTSLAAIRPPSWLPPQNPPHGHCIEAQDALPQPIERHRLGGDLERSQTSFILKIGDEPILWGSKCQSVVALLTCMAEYGALSDSTQHLVQAIAQLSQLQEDFPKTIYCDSQAVVQVSIDNQSHKRMQYLDHMFIFVNNVIQKHGIKVVWIKTQDMQADAMTKCLSGPLLISCLSFLAVKRVTSNILGEGVKIHSTQ</sequence>
<feature type="domain" description="Reverse transcriptase Ty1/copia-type" evidence="1">
    <location>
        <begin position="15"/>
        <end position="96"/>
    </location>
</feature>
<protein>
    <recommendedName>
        <fullName evidence="1">Reverse transcriptase Ty1/copia-type domain-containing protein</fullName>
    </recommendedName>
</protein>
<dbReference type="InterPro" id="IPR013103">
    <property type="entry name" value="RVT_2"/>
</dbReference>
<proteinExistence type="predicted"/>
<dbReference type="AlphaFoldDB" id="A0A9Q3KED4"/>
<dbReference type="Proteomes" id="UP000765509">
    <property type="component" value="Unassembled WGS sequence"/>
</dbReference>
<evidence type="ECO:0000259" key="1">
    <source>
        <dbReference type="Pfam" id="PF07727"/>
    </source>
</evidence>
<feature type="non-terminal residue" evidence="2">
    <location>
        <position position="1"/>
    </location>
</feature>
<organism evidence="2 3">
    <name type="scientific">Austropuccinia psidii MF-1</name>
    <dbReference type="NCBI Taxonomy" id="1389203"/>
    <lineage>
        <taxon>Eukaryota</taxon>
        <taxon>Fungi</taxon>
        <taxon>Dikarya</taxon>
        <taxon>Basidiomycota</taxon>
        <taxon>Pucciniomycotina</taxon>
        <taxon>Pucciniomycetes</taxon>
        <taxon>Pucciniales</taxon>
        <taxon>Sphaerophragmiaceae</taxon>
        <taxon>Austropuccinia</taxon>
    </lineage>
</organism>